<accession>A0A6C0G356</accession>
<evidence type="ECO:0000256" key="1">
    <source>
        <dbReference type="ARBA" id="ARBA00003741"/>
    </source>
</evidence>
<evidence type="ECO:0000256" key="6">
    <source>
        <dbReference type="ARBA" id="ARBA00022679"/>
    </source>
</evidence>
<comment type="pathway">
    <text evidence="2 9">Amine and polyamine biosynthesis; ectoine biosynthesis; L-ectoine from L-aspartate 4-semialdehyde: step 2/3.</text>
</comment>
<dbReference type="EC" id="2.3.1.178" evidence="4 9"/>
<evidence type="ECO:0000256" key="8">
    <source>
        <dbReference type="ARBA" id="ARBA00048924"/>
    </source>
</evidence>
<keyword evidence="12" id="KW-1185">Reference proteome</keyword>
<evidence type="ECO:0000313" key="11">
    <source>
        <dbReference type="EMBL" id="QHT61060.1"/>
    </source>
</evidence>
<dbReference type="Gene3D" id="3.40.630.30">
    <property type="match status" value="1"/>
</dbReference>
<dbReference type="PROSITE" id="PS51186">
    <property type="entry name" value="GNAT"/>
    <property type="match status" value="1"/>
</dbReference>
<feature type="domain" description="N-acetyltransferase" evidence="10">
    <location>
        <begin position="6"/>
        <end position="149"/>
    </location>
</feature>
<protein>
    <recommendedName>
        <fullName evidence="5 9">L-2,4-diaminobutyric acid acetyltransferase</fullName>
        <shortName evidence="9">DABA acetyltransferase</shortName>
        <ecNumber evidence="4 9">2.3.1.178</ecNumber>
    </recommendedName>
</protein>
<comment type="function">
    <text evidence="1 9">Catalyzes the acetylation of L-2,4-diaminobutyrate (DABA) to gamma-N-acetyl-alpha,gamma-diaminobutyric acid (ADABA) with acetyl coenzyme A.</text>
</comment>
<keyword evidence="7 9" id="KW-0012">Acyltransferase</keyword>
<dbReference type="UniPathway" id="UPA00067">
    <property type="reaction ID" value="UER00122"/>
</dbReference>
<dbReference type="AlphaFoldDB" id="A0A6C0G356"/>
<evidence type="ECO:0000313" key="12">
    <source>
        <dbReference type="Proteomes" id="UP000476064"/>
    </source>
</evidence>
<dbReference type="InterPro" id="IPR012772">
    <property type="entry name" value="Ectoine_EctA"/>
</dbReference>
<gene>
    <name evidence="9 11" type="primary">ectA</name>
    <name evidence="11" type="ORF">GXP70_14600</name>
</gene>
<comment type="catalytic activity">
    <reaction evidence="8 9">
        <text>L-2,4-diaminobutanoate + acetyl-CoA = (2S)-4-acetamido-2-aminobutanoate + CoA + H(+)</text>
        <dbReference type="Rhea" id="RHEA:16901"/>
        <dbReference type="ChEBI" id="CHEBI:15378"/>
        <dbReference type="ChEBI" id="CHEBI:57287"/>
        <dbReference type="ChEBI" id="CHEBI:57288"/>
        <dbReference type="ChEBI" id="CHEBI:58761"/>
        <dbReference type="ChEBI" id="CHEBI:58929"/>
        <dbReference type="EC" id="2.3.1.178"/>
    </reaction>
</comment>
<dbReference type="CDD" id="cd04301">
    <property type="entry name" value="NAT_SF"/>
    <property type="match status" value="1"/>
</dbReference>
<dbReference type="EMBL" id="CP048209">
    <property type="protein sequence ID" value="QHT61060.1"/>
    <property type="molecule type" value="Genomic_DNA"/>
</dbReference>
<dbReference type="Pfam" id="PF00583">
    <property type="entry name" value="Acetyltransf_1"/>
    <property type="match status" value="1"/>
</dbReference>
<reference evidence="11 12" key="1">
    <citation type="submission" date="2020-01" db="EMBL/GenBank/DDBJ databases">
        <title>Paenibacillus sp. nov., isolated from tomato rhizosphere.</title>
        <authorList>
            <person name="Weon H.-Y."/>
            <person name="Lee S.A."/>
        </authorList>
    </citation>
    <scope>NUCLEOTIDE SEQUENCE [LARGE SCALE GENOMIC DNA]</scope>
    <source>
        <strain evidence="11 12">12200R-189</strain>
    </source>
</reference>
<dbReference type="Proteomes" id="UP000476064">
    <property type="component" value="Chromosome"/>
</dbReference>
<comment type="similarity">
    <text evidence="3 9">Belongs to the acetyltransferase family. EctA subfamily.</text>
</comment>
<dbReference type="InterPro" id="IPR016181">
    <property type="entry name" value="Acyl_CoA_acyltransferase"/>
</dbReference>
<evidence type="ECO:0000256" key="5">
    <source>
        <dbReference type="ARBA" id="ARBA00017935"/>
    </source>
</evidence>
<evidence type="ECO:0000256" key="9">
    <source>
        <dbReference type="RuleBase" id="RU365045"/>
    </source>
</evidence>
<dbReference type="GO" id="GO:0019491">
    <property type="term" value="P:ectoine biosynthetic process"/>
    <property type="evidence" value="ECO:0007669"/>
    <property type="project" value="UniProtKB-UniPathway"/>
</dbReference>
<evidence type="ECO:0000256" key="2">
    <source>
        <dbReference type="ARBA" id="ARBA00004978"/>
    </source>
</evidence>
<evidence type="ECO:0000256" key="3">
    <source>
        <dbReference type="ARBA" id="ARBA00010712"/>
    </source>
</evidence>
<dbReference type="NCBIfam" id="TIGR02406">
    <property type="entry name" value="ectoine_EctA"/>
    <property type="match status" value="1"/>
</dbReference>
<keyword evidence="6 9" id="KW-0808">Transferase</keyword>
<dbReference type="RefSeq" id="WP_162357499.1">
    <property type="nucleotide sequence ID" value="NZ_CP048209.1"/>
</dbReference>
<proteinExistence type="inferred from homology"/>
<name>A0A6C0G356_9BACL</name>
<dbReference type="InterPro" id="IPR000182">
    <property type="entry name" value="GNAT_dom"/>
</dbReference>
<sequence length="180" mass="20230">MNPSMVTFRRPHVTDGTAIWRLAAETKKLDTNSVYAYLMMCDMFAETCAIASHDERVIGFATAFRKPGQPDTLFVWQVGVRPDLQGAGIGTRLIRHLLERKELSGIRYLEGTVGPGNDSSRRLFLRFAEGRGTQCRIAEHYREALFPVETEHETELLFRVGPLAAARPAPRNPSDKEVVN</sequence>
<evidence type="ECO:0000256" key="7">
    <source>
        <dbReference type="ARBA" id="ARBA00023315"/>
    </source>
</evidence>
<dbReference type="SUPFAM" id="SSF55729">
    <property type="entry name" value="Acyl-CoA N-acyltransferases (Nat)"/>
    <property type="match status" value="1"/>
</dbReference>
<dbReference type="GO" id="GO:0033816">
    <property type="term" value="F:diaminobutyrate acetyltransferase activity"/>
    <property type="evidence" value="ECO:0007669"/>
    <property type="project" value="UniProtKB-EC"/>
</dbReference>
<organism evidence="11 12">
    <name type="scientific">Paenibacillus lycopersici</name>
    <dbReference type="NCBI Taxonomy" id="2704462"/>
    <lineage>
        <taxon>Bacteria</taxon>
        <taxon>Bacillati</taxon>
        <taxon>Bacillota</taxon>
        <taxon>Bacilli</taxon>
        <taxon>Bacillales</taxon>
        <taxon>Paenibacillaceae</taxon>
        <taxon>Paenibacillus</taxon>
    </lineage>
</organism>
<dbReference type="KEGG" id="plyc:GXP70_14600"/>
<evidence type="ECO:0000256" key="4">
    <source>
        <dbReference type="ARBA" id="ARBA00012355"/>
    </source>
</evidence>
<evidence type="ECO:0000259" key="10">
    <source>
        <dbReference type="PROSITE" id="PS51186"/>
    </source>
</evidence>